<name>A0AA36JFN0_9DINO</name>
<comment type="caution">
    <text evidence="1">The sequence shown here is derived from an EMBL/GenBank/DDBJ whole genome shotgun (WGS) entry which is preliminary data.</text>
</comment>
<dbReference type="AlphaFoldDB" id="A0AA36JFN0"/>
<accession>A0AA36JFN0</accession>
<organism evidence="1 2">
    <name type="scientific">Effrenium voratum</name>
    <dbReference type="NCBI Taxonomy" id="2562239"/>
    <lineage>
        <taxon>Eukaryota</taxon>
        <taxon>Sar</taxon>
        <taxon>Alveolata</taxon>
        <taxon>Dinophyceae</taxon>
        <taxon>Suessiales</taxon>
        <taxon>Symbiodiniaceae</taxon>
        <taxon>Effrenium</taxon>
    </lineage>
</organism>
<evidence type="ECO:0000313" key="1">
    <source>
        <dbReference type="EMBL" id="CAJ1404756.1"/>
    </source>
</evidence>
<reference evidence="1" key="1">
    <citation type="submission" date="2023-08" db="EMBL/GenBank/DDBJ databases">
        <authorList>
            <person name="Chen Y."/>
            <person name="Shah S."/>
            <person name="Dougan E. K."/>
            <person name="Thang M."/>
            <person name="Chan C."/>
        </authorList>
    </citation>
    <scope>NUCLEOTIDE SEQUENCE</scope>
</reference>
<proteinExistence type="predicted"/>
<protein>
    <submittedName>
        <fullName evidence="1">Uncharacterized protein</fullName>
    </submittedName>
</protein>
<sequence length="218" mass="23439">MEVLVCLPSGRSASIEVPLDSRVCVLQAAAAQEFGCGIRFLVTGSCCQLNPQDALSTALTSGESVTAVVTSSILMATKRISLAPPAGAFALADGRKLAIWGFQKSRSLRTSRVTDLDALQIQAGLFGFAAIRADGSVATWLCGREQHELRLTKGARCIQAVKLTSQFSPFAFSSRVRFARFWGREALKCLLGIHEDPNSVTSNSAYMDGLAVLWCRHL</sequence>
<gene>
    <name evidence="1" type="ORF">EVOR1521_LOCUS27146</name>
</gene>
<keyword evidence="2" id="KW-1185">Reference proteome</keyword>
<dbReference type="Proteomes" id="UP001178507">
    <property type="component" value="Unassembled WGS sequence"/>
</dbReference>
<evidence type="ECO:0000313" key="2">
    <source>
        <dbReference type="Proteomes" id="UP001178507"/>
    </source>
</evidence>
<dbReference type="EMBL" id="CAUJNA010003554">
    <property type="protein sequence ID" value="CAJ1404756.1"/>
    <property type="molecule type" value="Genomic_DNA"/>
</dbReference>